<evidence type="ECO:0000256" key="2">
    <source>
        <dbReference type="ARBA" id="ARBA00007520"/>
    </source>
</evidence>
<keyword evidence="11" id="KW-1185">Reference proteome</keyword>
<dbReference type="GO" id="GO:0022857">
    <property type="term" value="F:transmembrane transporter activity"/>
    <property type="evidence" value="ECO:0007669"/>
    <property type="project" value="InterPro"/>
</dbReference>
<accession>A0A1R1QGA7</accession>
<dbReference type="InterPro" id="IPR011701">
    <property type="entry name" value="MFS"/>
</dbReference>
<dbReference type="Proteomes" id="UP000187367">
    <property type="component" value="Unassembled WGS sequence"/>
</dbReference>
<feature type="transmembrane region" description="Helical" evidence="8">
    <location>
        <begin position="213"/>
        <end position="231"/>
    </location>
</feature>
<comment type="subcellular location">
    <subcellularLocation>
        <location evidence="1">Cell membrane</location>
        <topology evidence="1">Multi-pass membrane protein</topology>
    </subcellularLocation>
</comment>
<gene>
    <name evidence="10" type="ORF">BW143_15855</name>
</gene>
<evidence type="ECO:0000256" key="7">
    <source>
        <dbReference type="ARBA" id="ARBA00023136"/>
    </source>
</evidence>
<feature type="transmembrane region" description="Helical" evidence="8">
    <location>
        <begin position="371"/>
        <end position="392"/>
    </location>
</feature>
<dbReference type="PROSITE" id="PS00216">
    <property type="entry name" value="SUGAR_TRANSPORT_1"/>
    <property type="match status" value="1"/>
</dbReference>
<feature type="transmembrane region" description="Helical" evidence="8">
    <location>
        <begin position="251"/>
        <end position="268"/>
    </location>
</feature>
<organism evidence="10 11">
    <name type="scientific">Bacillus swezeyi</name>
    <dbReference type="NCBI Taxonomy" id="1925020"/>
    <lineage>
        <taxon>Bacteria</taxon>
        <taxon>Bacillati</taxon>
        <taxon>Bacillota</taxon>
        <taxon>Bacilli</taxon>
        <taxon>Bacillales</taxon>
        <taxon>Bacillaceae</taxon>
        <taxon>Bacillus</taxon>
    </lineage>
</organism>
<keyword evidence="5 8" id="KW-0812">Transmembrane</keyword>
<evidence type="ECO:0000256" key="5">
    <source>
        <dbReference type="ARBA" id="ARBA00022692"/>
    </source>
</evidence>
<dbReference type="PANTHER" id="PTHR43414">
    <property type="entry name" value="MULTIDRUG RESISTANCE PROTEIN MDTG"/>
    <property type="match status" value="1"/>
</dbReference>
<dbReference type="Pfam" id="PF07690">
    <property type="entry name" value="MFS_1"/>
    <property type="match status" value="1"/>
</dbReference>
<dbReference type="RefSeq" id="WP_076758551.1">
    <property type="nucleotide sequence ID" value="NZ_JARMMK010000008.1"/>
</dbReference>
<comment type="similarity">
    <text evidence="2">Belongs to the major facilitator superfamily. TCR/Tet family.</text>
</comment>
<evidence type="ECO:0000256" key="6">
    <source>
        <dbReference type="ARBA" id="ARBA00022989"/>
    </source>
</evidence>
<sequence>MKRKWQNIHPLSWTIIVGTIFGRMGTTISIPFLAIYLTQVKGASAAFAGAVIAASSLIGIAASFYGGYLSDRFGRKKIMLLSIFGWVLVFAGFALADRVWTFFLMNALNGLCRALFEPTSRALLSDVSKPETRLFVFNLRYTAINLGVVFGPLLGLYLGSSKTTLPFFIAAFIYFIYGAVLAVQFQNHTVPVRETNKRIKVRDALQVTRTDRVFSITLIGSILCLFGYSHFTSTLAQYMSASPFIEDGTKIFGMMLTLNAAVVLVIQYPIVHIAKRFSPILSLITGNVLISMSLFSLSFFHDLLSIIFIVVLFTTGEVLLFSMMDLLIDQIAHPELKGTYFGAMGFTQLGSVIGPWAGGMLLDAFGAGKPFFTFSILALATLCGVPFLIAAFRKVRVMEAAKVNMHSENTLQN</sequence>
<feature type="transmembrane region" description="Helical" evidence="8">
    <location>
        <begin position="306"/>
        <end position="328"/>
    </location>
</feature>
<dbReference type="InterPro" id="IPR020846">
    <property type="entry name" value="MFS_dom"/>
</dbReference>
<comment type="caution">
    <text evidence="10">The sequence shown here is derived from an EMBL/GenBank/DDBJ whole genome shotgun (WGS) entry which is preliminary data.</text>
</comment>
<dbReference type="InterPro" id="IPR005829">
    <property type="entry name" value="Sugar_transporter_CS"/>
</dbReference>
<dbReference type="InterPro" id="IPR001958">
    <property type="entry name" value="Tet-R_TetA/multi-R_MdtG-like"/>
</dbReference>
<dbReference type="CDD" id="cd17329">
    <property type="entry name" value="MFS_MdtH_MDR_like"/>
    <property type="match status" value="1"/>
</dbReference>
<dbReference type="PROSITE" id="PS50850">
    <property type="entry name" value="MFS"/>
    <property type="match status" value="1"/>
</dbReference>
<dbReference type="SUPFAM" id="SSF103473">
    <property type="entry name" value="MFS general substrate transporter"/>
    <property type="match status" value="1"/>
</dbReference>
<feature type="domain" description="Major facilitator superfamily (MFS) profile" evidence="9">
    <location>
        <begin position="11"/>
        <end position="393"/>
    </location>
</feature>
<evidence type="ECO:0000256" key="8">
    <source>
        <dbReference type="SAM" id="Phobius"/>
    </source>
</evidence>
<evidence type="ECO:0000313" key="10">
    <source>
        <dbReference type="EMBL" id="OMI02956.1"/>
    </source>
</evidence>
<feature type="transmembrane region" description="Helical" evidence="8">
    <location>
        <begin position="43"/>
        <end position="66"/>
    </location>
</feature>
<feature type="transmembrane region" description="Helical" evidence="8">
    <location>
        <begin position="78"/>
        <end position="94"/>
    </location>
</feature>
<name>A0A1R1QGA7_9BACI</name>
<dbReference type="GO" id="GO:0005886">
    <property type="term" value="C:plasma membrane"/>
    <property type="evidence" value="ECO:0007669"/>
    <property type="project" value="UniProtKB-SubCell"/>
</dbReference>
<keyword evidence="3" id="KW-0813">Transport</keyword>
<reference evidence="10 11" key="1">
    <citation type="submission" date="2017-01" db="EMBL/GenBank/DDBJ databases">
        <title>Bacillus phylogenomics.</title>
        <authorList>
            <person name="Dunlap C."/>
        </authorList>
    </citation>
    <scope>NUCLEOTIDE SEQUENCE [LARGE SCALE GENOMIC DNA]</scope>
    <source>
        <strain evidence="10 11">NRRL B-41282</strain>
    </source>
</reference>
<evidence type="ECO:0000256" key="1">
    <source>
        <dbReference type="ARBA" id="ARBA00004651"/>
    </source>
</evidence>
<evidence type="ECO:0000313" key="11">
    <source>
        <dbReference type="Proteomes" id="UP000187367"/>
    </source>
</evidence>
<proteinExistence type="inferred from homology"/>
<feature type="transmembrane region" description="Helical" evidence="8">
    <location>
        <begin position="280"/>
        <end position="300"/>
    </location>
</feature>
<protein>
    <submittedName>
        <fullName evidence="10">MFS transporter</fullName>
    </submittedName>
</protein>
<dbReference type="PANTHER" id="PTHR43414:SF1">
    <property type="entry name" value="PEPTIDE PERMEASE"/>
    <property type="match status" value="1"/>
</dbReference>
<dbReference type="InterPro" id="IPR036259">
    <property type="entry name" value="MFS_trans_sf"/>
</dbReference>
<dbReference type="EMBL" id="MTJL01000030">
    <property type="protein sequence ID" value="OMI02956.1"/>
    <property type="molecule type" value="Genomic_DNA"/>
</dbReference>
<evidence type="ECO:0000256" key="4">
    <source>
        <dbReference type="ARBA" id="ARBA00022475"/>
    </source>
</evidence>
<feature type="transmembrane region" description="Helical" evidence="8">
    <location>
        <begin position="340"/>
        <end position="359"/>
    </location>
</feature>
<evidence type="ECO:0000256" key="3">
    <source>
        <dbReference type="ARBA" id="ARBA00022448"/>
    </source>
</evidence>
<dbReference type="OrthoDB" id="8952229at2"/>
<dbReference type="AlphaFoldDB" id="A0A1R1QGA7"/>
<keyword evidence="4" id="KW-1003">Cell membrane</keyword>
<accession>A0A1R1S290</accession>
<keyword evidence="6 8" id="KW-1133">Transmembrane helix</keyword>
<keyword evidence="7 8" id="KW-0472">Membrane</keyword>
<feature type="transmembrane region" description="Helical" evidence="8">
    <location>
        <begin position="164"/>
        <end position="183"/>
    </location>
</feature>
<dbReference type="PRINTS" id="PR01035">
    <property type="entry name" value="TCRTETA"/>
</dbReference>
<evidence type="ECO:0000259" key="9">
    <source>
        <dbReference type="PROSITE" id="PS50850"/>
    </source>
</evidence>
<dbReference type="Gene3D" id="1.20.1250.20">
    <property type="entry name" value="MFS general substrate transporter like domains"/>
    <property type="match status" value="1"/>
</dbReference>
<feature type="transmembrane region" description="Helical" evidence="8">
    <location>
        <begin position="12"/>
        <end position="37"/>
    </location>
</feature>